<dbReference type="GO" id="GO:0003676">
    <property type="term" value="F:nucleic acid binding"/>
    <property type="evidence" value="ECO:0007669"/>
    <property type="project" value="InterPro"/>
</dbReference>
<dbReference type="PROSITE" id="PS00039">
    <property type="entry name" value="DEAD_ATP_HELICASE"/>
    <property type="match status" value="1"/>
</dbReference>
<evidence type="ECO:0000313" key="20">
    <source>
        <dbReference type="Proteomes" id="UP000242875"/>
    </source>
</evidence>
<dbReference type="InterPro" id="IPR000629">
    <property type="entry name" value="RNA-helicase_DEAD-box_CS"/>
</dbReference>
<dbReference type="GO" id="GO:0000398">
    <property type="term" value="P:mRNA splicing, via spliceosome"/>
    <property type="evidence" value="ECO:0007669"/>
    <property type="project" value="UniProtKB-ARBA"/>
</dbReference>
<feature type="region of interest" description="Disordered" evidence="15">
    <location>
        <begin position="762"/>
        <end position="783"/>
    </location>
</feature>
<feature type="domain" description="Helicase C-terminal" evidence="17">
    <location>
        <begin position="618"/>
        <end position="762"/>
    </location>
</feature>
<feature type="compositionally biased region" description="Basic and acidic residues" evidence="15">
    <location>
        <begin position="8"/>
        <end position="34"/>
    </location>
</feature>
<feature type="domain" description="DEAD-box RNA helicase Q" evidence="18">
    <location>
        <begin position="356"/>
        <end position="384"/>
    </location>
</feature>
<gene>
    <name evidence="19" type="ORF">BZG36_01747</name>
</gene>
<sequence>MSPPRGPAADRYKDKRPFDRYARDDYRDGRDSSRRSRSPLQVEQPLHGHANGGMEMDCMVNGTANTMNGNGHIEPPRKKTPLSLEELLAQKEKEKQENEKPRFLTKEERAKLALEKRQQEVEEQRRRQEAERKQREEFDRIADEENRLAGQRAYDRDRERDRRRDDWDDRRRGRDDRRLGRRRDERKRHRDEESEEEEEEEMDLSGLNEKEQEAIRERYMGSDKQKRRVRRMNEKKVVFDWDAQEDTSNDFNPLYAKRHDAQMFGRGHIAGIDIREQKKQRSRFYHQLLEERRTADEKDRAAMLVDQDRKKEARTMWDDRHWSEKPLSEMKERDWRIFREDFNISNKGGSIPNPIRSWRESGIPEPILRVIESIGYKEPTPIQRQAIPIGLQNRDIIGIAETGSGKTASFVIPMLTYIMDLPKLNEENMADGPYALIMAPTRELAQQIESETKKFCGPLGFTCVSIVGGHAVLEQAFNLRNGAEIVIATPGRLKDLLDQRVIVLNQCAYVVMDEADRMIDMGMEVDVNYILDTLPSSNVKPDTEDAEDAQTMTQTRIGSGKYRQTTMFSATMPPLVERLAKKYLRRPAVVTIGVAGQAVETVEQRVEMMASEEKKKPRLLQLLDEFEPPIIVFVNQKRGVDVLAKALSKLGYKTATLHGGKSQDQREIALQQVKSGHAEILVATDVAGRGIDIKDVSLVINYDMAKNIEDYTHRIGRTGRAGKSGVAIAFLTNNDTDVMYDLKQMLSKSSISKVPPELANHEAALTKPGTFKGKKKADETIYQ</sequence>
<dbReference type="SUPFAM" id="SSF52540">
    <property type="entry name" value="P-loop containing nucleoside triphosphate hydrolases"/>
    <property type="match status" value="1"/>
</dbReference>
<dbReference type="PANTHER" id="PTHR47958">
    <property type="entry name" value="ATP-DEPENDENT RNA HELICASE DBP3"/>
    <property type="match status" value="1"/>
</dbReference>
<evidence type="ECO:0000256" key="15">
    <source>
        <dbReference type="SAM" id="MobiDB-lite"/>
    </source>
</evidence>
<evidence type="ECO:0000256" key="1">
    <source>
        <dbReference type="ARBA" id="ARBA00004123"/>
    </source>
</evidence>
<feature type="region of interest" description="Disordered" evidence="15">
    <location>
        <begin position="1"/>
        <end position="218"/>
    </location>
</feature>
<keyword evidence="8" id="KW-0508">mRNA splicing</keyword>
<dbReference type="CDD" id="cd18787">
    <property type="entry name" value="SF2_C_DEAD"/>
    <property type="match status" value="1"/>
</dbReference>
<accession>A0A261Y314</accession>
<dbReference type="Proteomes" id="UP000242875">
    <property type="component" value="Unassembled WGS sequence"/>
</dbReference>
<evidence type="ECO:0000256" key="13">
    <source>
        <dbReference type="PROSITE-ProRule" id="PRU00552"/>
    </source>
</evidence>
<dbReference type="GO" id="GO:0005634">
    <property type="term" value="C:nucleus"/>
    <property type="evidence" value="ECO:0007669"/>
    <property type="project" value="UniProtKB-SubCell"/>
</dbReference>
<dbReference type="PROSITE" id="PS51194">
    <property type="entry name" value="HELICASE_CTER"/>
    <property type="match status" value="1"/>
</dbReference>
<dbReference type="Pfam" id="PF25430">
    <property type="entry name" value="DDX23"/>
    <property type="match status" value="1"/>
</dbReference>
<keyword evidence="3" id="KW-0507">mRNA processing</keyword>
<evidence type="ECO:0000259" key="18">
    <source>
        <dbReference type="PROSITE" id="PS51195"/>
    </source>
</evidence>
<keyword evidence="4 14" id="KW-0547">Nucleotide-binding</keyword>
<name>A0A261Y314_9FUNG</name>
<keyword evidence="9" id="KW-0539">Nucleus</keyword>
<evidence type="ECO:0000256" key="2">
    <source>
        <dbReference type="ARBA" id="ARBA00012552"/>
    </source>
</evidence>
<dbReference type="PROSITE" id="PS51195">
    <property type="entry name" value="Q_MOTIF"/>
    <property type="match status" value="1"/>
</dbReference>
<dbReference type="GO" id="GO:0016787">
    <property type="term" value="F:hydrolase activity"/>
    <property type="evidence" value="ECO:0007669"/>
    <property type="project" value="UniProtKB-KW"/>
</dbReference>
<evidence type="ECO:0000313" key="19">
    <source>
        <dbReference type="EMBL" id="OZJ04991.1"/>
    </source>
</evidence>
<comment type="subcellular location">
    <subcellularLocation>
        <location evidence="1">Nucleus</location>
    </subcellularLocation>
</comment>
<keyword evidence="7 14" id="KW-0067">ATP-binding</keyword>
<dbReference type="InterPro" id="IPR001650">
    <property type="entry name" value="Helicase_C-like"/>
</dbReference>
<feature type="short sequence motif" description="Q motif" evidence="13">
    <location>
        <begin position="356"/>
        <end position="384"/>
    </location>
</feature>
<dbReference type="AlphaFoldDB" id="A0A261Y314"/>
<dbReference type="Pfam" id="PF00270">
    <property type="entry name" value="DEAD"/>
    <property type="match status" value="1"/>
</dbReference>
<dbReference type="EC" id="3.6.4.13" evidence="2"/>
<dbReference type="CDD" id="cd17945">
    <property type="entry name" value="DEADc_DDX23"/>
    <property type="match status" value="1"/>
</dbReference>
<dbReference type="InterPro" id="IPR057479">
    <property type="entry name" value="PRP28/DDX23-like_helical"/>
</dbReference>
<evidence type="ECO:0000256" key="5">
    <source>
        <dbReference type="ARBA" id="ARBA00022801"/>
    </source>
</evidence>
<feature type="domain" description="Helicase ATP-binding" evidence="16">
    <location>
        <begin position="387"/>
        <end position="590"/>
    </location>
</feature>
<feature type="compositionally biased region" description="Acidic residues" evidence="15">
    <location>
        <begin position="193"/>
        <end position="203"/>
    </location>
</feature>
<evidence type="ECO:0000256" key="14">
    <source>
        <dbReference type="RuleBase" id="RU000492"/>
    </source>
</evidence>
<dbReference type="SMART" id="SM00490">
    <property type="entry name" value="HELICc"/>
    <property type="match status" value="1"/>
</dbReference>
<dbReference type="EMBL" id="MVBO01000025">
    <property type="protein sequence ID" value="OZJ04991.1"/>
    <property type="molecule type" value="Genomic_DNA"/>
</dbReference>
<comment type="subunit">
    <text evidence="11">Component of the U5 snRNP complex.</text>
</comment>
<evidence type="ECO:0000256" key="12">
    <source>
        <dbReference type="ARBA" id="ARBA00047984"/>
    </source>
</evidence>
<keyword evidence="20" id="KW-1185">Reference proteome</keyword>
<protein>
    <recommendedName>
        <fullName evidence="2">RNA helicase</fullName>
        <ecNumber evidence="2">3.6.4.13</ecNumber>
    </recommendedName>
</protein>
<dbReference type="FunFam" id="3.40.50.300:FF:000520">
    <property type="entry name" value="probable ATP-dependent RNA helicase DDX23"/>
    <property type="match status" value="1"/>
</dbReference>
<dbReference type="InterPro" id="IPR014014">
    <property type="entry name" value="RNA_helicase_DEAD_Q_motif"/>
</dbReference>
<comment type="caution">
    <text evidence="19">The sequence shown here is derived from an EMBL/GenBank/DDBJ whole genome shotgun (WGS) entry which is preliminary data.</text>
</comment>
<dbReference type="FunFam" id="3.40.50.300:FF:000322">
    <property type="entry name" value="probable ATP-dependent RNA helicase DDX23"/>
    <property type="match status" value="1"/>
</dbReference>
<evidence type="ECO:0000256" key="9">
    <source>
        <dbReference type="ARBA" id="ARBA00023242"/>
    </source>
</evidence>
<organism evidence="19 20">
    <name type="scientific">Bifiguratus adelaidae</name>
    <dbReference type="NCBI Taxonomy" id="1938954"/>
    <lineage>
        <taxon>Eukaryota</taxon>
        <taxon>Fungi</taxon>
        <taxon>Fungi incertae sedis</taxon>
        <taxon>Mucoromycota</taxon>
        <taxon>Mucoromycotina</taxon>
        <taxon>Endogonomycetes</taxon>
        <taxon>Endogonales</taxon>
        <taxon>Endogonales incertae sedis</taxon>
        <taxon>Bifiguratus</taxon>
    </lineage>
</organism>
<evidence type="ECO:0000256" key="6">
    <source>
        <dbReference type="ARBA" id="ARBA00022806"/>
    </source>
</evidence>
<dbReference type="SMART" id="SM00487">
    <property type="entry name" value="DEXDc"/>
    <property type="match status" value="1"/>
</dbReference>
<dbReference type="OrthoDB" id="196131at2759"/>
<evidence type="ECO:0000256" key="3">
    <source>
        <dbReference type="ARBA" id="ARBA00022664"/>
    </source>
</evidence>
<dbReference type="PROSITE" id="PS51192">
    <property type="entry name" value="HELICASE_ATP_BIND_1"/>
    <property type="match status" value="1"/>
</dbReference>
<dbReference type="GO" id="GO:0005524">
    <property type="term" value="F:ATP binding"/>
    <property type="evidence" value="ECO:0007669"/>
    <property type="project" value="UniProtKB-KW"/>
</dbReference>
<keyword evidence="5 14" id="KW-0378">Hydrolase</keyword>
<evidence type="ECO:0000259" key="17">
    <source>
        <dbReference type="PROSITE" id="PS51194"/>
    </source>
</evidence>
<evidence type="ECO:0000256" key="8">
    <source>
        <dbReference type="ARBA" id="ARBA00023187"/>
    </source>
</evidence>
<evidence type="ECO:0000259" key="16">
    <source>
        <dbReference type="PROSITE" id="PS51192"/>
    </source>
</evidence>
<dbReference type="Gene3D" id="3.40.50.300">
    <property type="entry name" value="P-loop containing nucleotide triphosphate hydrolases"/>
    <property type="match status" value="2"/>
</dbReference>
<comment type="similarity">
    <text evidence="10">Belongs to the DEAD box helicase family. DDX23/PRP28 subfamily.</text>
</comment>
<dbReference type="InterPro" id="IPR014001">
    <property type="entry name" value="Helicase_ATP-bd"/>
</dbReference>
<dbReference type="InterPro" id="IPR011545">
    <property type="entry name" value="DEAD/DEAH_box_helicase_dom"/>
</dbReference>
<dbReference type="Pfam" id="PF00271">
    <property type="entry name" value="Helicase_C"/>
    <property type="match status" value="1"/>
</dbReference>
<feature type="compositionally biased region" description="Basic and acidic residues" evidence="15">
    <location>
        <begin position="88"/>
        <end position="178"/>
    </location>
</feature>
<comment type="catalytic activity">
    <reaction evidence="12">
        <text>ATP + H2O = ADP + phosphate + H(+)</text>
        <dbReference type="Rhea" id="RHEA:13065"/>
        <dbReference type="ChEBI" id="CHEBI:15377"/>
        <dbReference type="ChEBI" id="CHEBI:15378"/>
        <dbReference type="ChEBI" id="CHEBI:30616"/>
        <dbReference type="ChEBI" id="CHEBI:43474"/>
        <dbReference type="ChEBI" id="CHEBI:456216"/>
        <dbReference type="EC" id="3.6.4.13"/>
    </reaction>
</comment>
<evidence type="ECO:0000256" key="7">
    <source>
        <dbReference type="ARBA" id="ARBA00022840"/>
    </source>
</evidence>
<dbReference type="InterPro" id="IPR027417">
    <property type="entry name" value="P-loop_NTPase"/>
</dbReference>
<evidence type="ECO:0000256" key="10">
    <source>
        <dbReference type="ARBA" id="ARBA00037954"/>
    </source>
</evidence>
<evidence type="ECO:0000256" key="11">
    <source>
        <dbReference type="ARBA" id="ARBA00038719"/>
    </source>
</evidence>
<proteinExistence type="inferred from homology"/>
<feature type="compositionally biased region" description="Basic and acidic residues" evidence="15">
    <location>
        <begin position="208"/>
        <end position="218"/>
    </location>
</feature>
<dbReference type="GO" id="GO:0003724">
    <property type="term" value="F:RNA helicase activity"/>
    <property type="evidence" value="ECO:0007669"/>
    <property type="project" value="UniProtKB-EC"/>
</dbReference>
<reference evidence="19 20" key="1">
    <citation type="journal article" date="2017" name="Mycologia">
        <title>Bifiguratus adelaidae, gen. et sp. nov., a new member of Mucoromycotina in endophytic and soil-dwelling habitats.</title>
        <authorList>
            <person name="Torres-Cruz T.J."/>
            <person name="Billingsley Tobias T.L."/>
            <person name="Almatruk M."/>
            <person name="Hesse C."/>
            <person name="Kuske C.R."/>
            <person name="Desiro A."/>
            <person name="Benucci G.M."/>
            <person name="Bonito G."/>
            <person name="Stajich J.E."/>
            <person name="Dunlap C."/>
            <person name="Arnold A.E."/>
            <person name="Porras-Alfaro A."/>
        </authorList>
    </citation>
    <scope>NUCLEOTIDE SEQUENCE [LARGE SCALE GENOMIC DNA]</scope>
    <source>
        <strain evidence="19 20">AZ0501</strain>
    </source>
</reference>
<keyword evidence="6 14" id="KW-0347">Helicase</keyword>
<feature type="compositionally biased region" description="Basic residues" evidence="15">
    <location>
        <begin position="179"/>
        <end position="189"/>
    </location>
</feature>
<evidence type="ECO:0000256" key="4">
    <source>
        <dbReference type="ARBA" id="ARBA00022741"/>
    </source>
</evidence>